<evidence type="ECO:0000256" key="4">
    <source>
        <dbReference type="PROSITE-ProRule" id="PRU01263"/>
    </source>
</evidence>
<dbReference type="PANTHER" id="PTHR39942">
    <property type="entry name" value="BCDNA.LD26519-RELATED"/>
    <property type="match status" value="1"/>
</dbReference>
<dbReference type="PROSITE" id="PS51915">
    <property type="entry name" value="ZAD"/>
    <property type="match status" value="1"/>
</dbReference>
<dbReference type="SMART" id="SM00868">
    <property type="entry name" value="zf-AD"/>
    <property type="match status" value="2"/>
</dbReference>
<feature type="binding site" evidence="4">
    <location>
        <position position="154"/>
    </location>
    <ligand>
        <name>Zn(2+)</name>
        <dbReference type="ChEBI" id="CHEBI:29105"/>
    </ligand>
</feature>
<dbReference type="Pfam" id="PF07776">
    <property type="entry name" value="zf-AD"/>
    <property type="match status" value="1"/>
</dbReference>
<evidence type="ECO:0000256" key="3">
    <source>
        <dbReference type="ARBA" id="ARBA00022833"/>
    </source>
</evidence>
<dbReference type="SUPFAM" id="SSF57716">
    <property type="entry name" value="Glucocorticoid receptor-like (DNA-binding domain)"/>
    <property type="match status" value="1"/>
</dbReference>
<dbReference type="Proteomes" id="UP000069940">
    <property type="component" value="Unassembled WGS sequence"/>
</dbReference>
<dbReference type="PANTHER" id="PTHR39942:SF1">
    <property type="entry name" value="BCDNA.LD26519-RELATED"/>
    <property type="match status" value="1"/>
</dbReference>
<feature type="binding site" evidence="4">
    <location>
        <position position="108"/>
    </location>
    <ligand>
        <name>Zn(2+)</name>
        <dbReference type="ChEBI" id="CHEBI:29105"/>
    </ligand>
</feature>
<feature type="domain" description="ZAD" evidence="5">
    <location>
        <begin position="103"/>
        <end position="181"/>
    </location>
</feature>
<protein>
    <recommendedName>
        <fullName evidence="5">ZAD domain-containing protein</fullName>
    </recommendedName>
</protein>
<evidence type="ECO:0000313" key="6">
    <source>
        <dbReference type="EnsemblMetazoa" id="AALFPA23_025045.P37325"/>
    </source>
</evidence>
<dbReference type="Gene3D" id="3.40.1800.20">
    <property type="match status" value="1"/>
</dbReference>
<feature type="binding site" evidence="4">
    <location>
        <position position="105"/>
    </location>
    <ligand>
        <name>Zn(2+)</name>
        <dbReference type="ChEBI" id="CHEBI:29105"/>
    </ligand>
</feature>
<organism evidence="6 7">
    <name type="scientific">Aedes albopictus</name>
    <name type="common">Asian tiger mosquito</name>
    <name type="synonym">Stegomyia albopicta</name>
    <dbReference type="NCBI Taxonomy" id="7160"/>
    <lineage>
        <taxon>Eukaryota</taxon>
        <taxon>Metazoa</taxon>
        <taxon>Ecdysozoa</taxon>
        <taxon>Arthropoda</taxon>
        <taxon>Hexapoda</taxon>
        <taxon>Insecta</taxon>
        <taxon>Pterygota</taxon>
        <taxon>Neoptera</taxon>
        <taxon>Endopterygota</taxon>
        <taxon>Diptera</taxon>
        <taxon>Nematocera</taxon>
        <taxon>Culicoidea</taxon>
        <taxon>Culicidae</taxon>
        <taxon>Culicinae</taxon>
        <taxon>Aedini</taxon>
        <taxon>Aedes</taxon>
        <taxon>Stegomyia</taxon>
    </lineage>
</organism>
<sequence>MENQSAKRSWADAHLVDGGSEQNQCCFLCQSAPRKLCQLSTADNLKALIRKYLRIKVLSDANKFVCEDCIEKLKSLKWFVLQGRKNDVFLKNLQSELLPQDENYCRLCLATTDRLQAIFTENTQQQHNNALCELVKECIRIEIDYHRDFTSHICALCRSHLEMFITFKRITQQLQNEKSPNPIKPVSPEVDGKNEAVEASKQNDVVVQCDTTPVLKVVNTDQNGEPVKKKKRYRRTKAEMALARAQGLVKPIAKANTGEKTKKNKKASVPKVPTITESNPWALPNRKKICQTLWTADDERNFEVTRATGGRVRIFMDGFPFYLSKSKADGTSLWHCDSKKLHNCRMDIIVSANGKIATVCEGRSHSHSKELGPLFKCPLGKGKILHADGTEDTFWLIEHKRMGRPVERHLIYRGYRYILISCFQYYKKDTSLWACRTSRCNATLEINGIFEKISSLKGTHAHPEICDKEWREALRDSRVSRFSEDVISSFRSGKACGNKKQLPDIYGKLSAVNNFRDFEVIKLKKDIYKIRYDRYDYKLYLKQQDGSTLWKCIWDGIHSCKAVIVVTSDGNSAAYYGIVEHNHPVEPGQILRCEPQQYSVRNIANDAMEGVSLLERECKYFRSRTILYGYHLYNLYQIVNDESSWSCIRTDSNGDPCLASMIVTGRMESFLQKGVHCHQPIPKSDIKSIIKSGNLVDLSALKQTNDSMPADMAEPVMADDVLEILKQQLLSNPTGRGTIWDMTENKNNSFYFVKDQAKKNDMPYKFLYQKYRYAFATIDEYGISQWICCQLLESSTLAGTCTARATIEGVFHRVSIKGFHNHDGIPQSLV</sequence>
<keyword evidence="3 4" id="KW-0862">Zinc</keyword>
<proteinExistence type="predicted"/>
<accession>A0ABM2A6W2</accession>
<evidence type="ECO:0000256" key="2">
    <source>
        <dbReference type="ARBA" id="ARBA00022771"/>
    </source>
</evidence>
<keyword evidence="7" id="KW-1185">Reference proteome</keyword>
<evidence type="ECO:0000313" key="7">
    <source>
        <dbReference type="Proteomes" id="UP000069940"/>
    </source>
</evidence>
<dbReference type="InterPro" id="IPR007588">
    <property type="entry name" value="Znf_FLYWCH"/>
</dbReference>
<dbReference type="InterPro" id="IPR012934">
    <property type="entry name" value="Znf_AD"/>
</dbReference>
<dbReference type="Pfam" id="PF04500">
    <property type="entry name" value="FLYWCH"/>
    <property type="match status" value="1"/>
</dbReference>
<reference evidence="7" key="1">
    <citation type="journal article" date="2015" name="Proc. Natl. Acad. Sci. U.S.A.">
        <title>Genome sequence of the Asian Tiger mosquito, Aedes albopictus, reveals insights into its biology, genetics, and evolution.</title>
        <authorList>
            <person name="Chen X.G."/>
            <person name="Jiang X."/>
            <person name="Gu J."/>
            <person name="Xu M."/>
            <person name="Wu Y."/>
            <person name="Deng Y."/>
            <person name="Zhang C."/>
            <person name="Bonizzoni M."/>
            <person name="Dermauw W."/>
            <person name="Vontas J."/>
            <person name="Armbruster P."/>
            <person name="Huang X."/>
            <person name="Yang Y."/>
            <person name="Zhang H."/>
            <person name="He W."/>
            <person name="Peng H."/>
            <person name="Liu Y."/>
            <person name="Wu K."/>
            <person name="Chen J."/>
            <person name="Lirakis M."/>
            <person name="Topalis P."/>
            <person name="Van Leeuwen T."/>
            <person name="Hall A.B."/>
            <person name="Jiang X."/>
            <person name="Thorpe C."/>
            <person name="Mueller R.L."/>
            <person name="Sun C."/>
            <person name="Waterhouse R.M."/>
            <person name="Yan G."/>
            <person name="Tu Z.J."/>
            <person name="Fang X."/>
            <person name="James A.A."/>
        </authorList>
    </citation>
    <scope>NUCLEOTIDE SEQUENCE [LARGE SCALE GENOMIC DNA]</scope>
    <source>
        <strain evidence="7">Foshan</strain>
    </source>
</reference>
<evidence type="ECO:0000256" key="1">
    <source>
        <dbReference type="ARBA" id="ARBA00022723"/>
    </source>
</evidence>
<dbReference type="EnsemblMetazoa" id="AALFPA23_025045.R37325">
    <property type="protein sequence ID" value="AALFPA23_025045.P37325"/>
    <property type="gene ID" value="AALFPA23_025045"/>
</dbReference>
<evidence type="ECO:0000259" key="5">
    <source>
        <dbReference type="PROSITE" id="PS51915"/>
    </source>
</evidence>
<keyword evidence="1 4" id="KW-0479">Metal-binding</keyword>
<reference evidence="6" key="2">
    <citation type="submission" date="2025-05" db="UniProtKB">
        <authorList>
            <consortium name="EnsemblMetazoa"/>
        </authorList>
    </citation>
    <scope>IDENTIFICATION</scope>
    <source>
        <strain evidence="6">Foshan</strain>
    </source>
</reference>
<keyword evidence="2 4" id="KW-0863">Zinc-finger</keyword>
<dbReference type="GeneID" id="115254715"/>
<dbReference type="RefSeq" id="XP_062706893.1">
    <property type="nucleotide sequence ID" value="XM_062850909.1"/>
</dbReference>
<dbReference type="Gene3D" id="2.20.25.240">
    <property type="match status" value="2"/>
</dbReference>
<feature type="binding site" evidence="4">
    <location>
        <position position="157"/>
    </location>
    <ligand>
        <name>Zn(2+)</name>
        <dbReference type="ChEBI" id="CHEBI:29105"/>
    </ligand>
</feature>
<name>A0ABM2A6W2_AEDAL</name>